<keyword evidence="3" id="KW-1185">Reference proteome</keyword>
<dbReference type="EMBL" id="KN818223">
    <property type="protein sequence ID" value="KIL70935.1"/>
    <property type="molecule type" value="Genomic_DNA"/>
</dbReference>
<evidence type="ECO:0000313" key="2">
    <source>
        <dbReference type="EMBL" id="KIL70935.1"/>
    </source>
</evidence>
<organism evidence="2 3">
    <name type="scientific">Amanita muscaria (strain Koide BX008)</name>
    <dbReference type="NCBI Taxonomy" id="946122"/>
    <lineage>
        <taxon>Eukaryota</taxon>
        <taxon>Fungi</taxon>
        <taxon>Dikarya</taxon>
        <taxon>Basidiomycota</taxon>
        <taxon>Agaricomycotina</taxon>
        <taxon>Agaricomycetes</taxon>
        <taxon>Agaricomycetidae</taxon>
        <taxon>Agaricales</taxon>
        <taxon>Pluteineae</taxon>
        <taxon>Amanitaceae</taxon>
        <taxon>Amanita</taxon>
    </lineage>
</organism>
<reference evidence="2 3" key="1">
    <citation type="submission" date="2014-04" db="EMBL/GenBank/DDBJ databases">
        <title>Evolutionary Origins and Diversification of the Mycorrhizal Mutualists.</title>
        <authorList>
            <consortium name="DOE Joint Genome Institute"/>
            <consortium name="Mycorrhizal Genomics Consortium"/>
            <person name="Kohler A."/>
            <person name="Kuo A."/>
            <person name="Nagy L.G."/>
            <person name="Floudas D."/>
            <person name="Copeland A."/>
            <person name="Barry K.W."/>
            <person name="Cichocki N."/>
            <person name="Veneault-Fourrey C."/>
            <person name="LaButti K."/>
            <person name="Lindquist E.A."/>
            <person name="Lipzen A."/>
            <person name="Lundell T."/>
            <person name="Morin E."/>
            <person name="Murat C."/>
            <person name="Riley R."/>
            <person name="Ohm R."/>
            <person name="Sun H."/>
            <person name="Tunlid A."/>
            <person name="Henrissat B."/>
            <person name="Grigoriev I.V."/>
            <person name="Hibbett D.S."/>
            <person name="Martin F."/>
        </authorList>
    </citation>
    <scope>NUCLEOTIDE SEQUENCE [LARGE SCALE GENOMIC DNA]</scope>
    <source>
        <strain evidence="2 3">Koide BX008</strain>
    </source>
</reference>
<gene>
    <name evidence="2" type="ORF">M378DRAFT_155883</name>
</gene>
<evidence type="ECO:0000256" key="1">
    <source>
        <dbReference type="SAM" id="MobiDB-lite"/>
    </source>
</evidence>
<dbReference type="Proteomes" id="UP000054549">
    <property type="component" value="Unassembled WGS sequence"/>
</dbReference>
<name>A0A0C2T4T9_AMAMK</name>
<dbReference type="AlphaFoldDB" id="A0A0C2T4T9"/>
<accession>A0A0C2T4T9</accession>
<dbReference type="HOGENOM" id="CLU_1992049_0_0_1"/>
<proteinExistence type="predicted"/>
<protein>
    <submittedName>
        <fullName evidence="2">Uncharacterized protein</fullName>
    </submittedName>
</protein>
<feature type="region of interest" description="Disordered" evidence="1">
    <location>
        <begin position="20"/>
        <end position="47"/>
    </location>
</feature>
<dbReference type="InParanoid" id="A0A0C2T4T9"/>
<sequence>MESADARVALLSFYLSRNAGIKSVPPSPRRRGDGSKGKSSLPQRSTLKRPMIDLFGAGGQTIYGVSEGCPTLAALGRIEAVEEQRRMRLLEALVDRLHAGAKEREGEVMEGEEMFAKYIDIDKCI</sequence>
<evidence type="ECO:0000313" key="3">
    <source>
        <dbReference type="Proteomes" id="UP000054549"/>
    </source>
</evidence>